<keyword evidence="5" id="KW-0143">Chaperone</keyword>
<name>A0A166PBE6_9EURO</name>
<keyword evidence="1 6" id="KW-0479">Metal-binding</keyword>
<evidence type="ECO:0000313" key="11">
    <source>
        <dbReference type="Proteomes" id="UP000242877"/>
    </source>
</evidence>
<proteinExistence type="predicted"/>
<dbReference type="Gene3D" id="2.60.260.20">
    <property type="entry name" value="Urease metallochaperone UreE, N-terminal domain"/>
    <property type="match status" value="2"/>
</dbReference>
<dbReference type="InterPro" id="IPR002939">
    <property type="entry name" value="DnaJ_C"/>
</dbReference>
<dbReference type="Proteomes" id="UP000242877">
    <property type="component" value="Unassembled WGS sequence"/>
</dbReference>
<dbReference type="PANTHER" id="PTHR43888">
    <property type="entry name" value="DNAJ-LIKE-2, ISOFORM A-RELATED"/>
    <property type="match status" value="1"/>
</dbReference>
<dbReference type="InterPro" id="IPR001305">
    <property type="entry name" value="HSP_DnaJ_Cys-rich_dom"/>
</dbReference>
<evidence type="ECO:0000259" key="9">
    <source>
        <dbReference type="PROSITE" id="PS51188"/>
    </source>
</evidence>
<dbReference type="PROSITE" id="PS51188">
    <property type="entry name" value="ZF_CR"/>
    <property type="match status" value="1"/>
</dbReference>
<dbReference type="PROSITE" id="PS50076">
    <property type="entry name" value="DNAJ_2"/>
    <property type="match status" value="1"/>
</dbReference>
<protein>
    <submittedName>
        <fullName evidence="10">DnaJ domain-containing protein</fullName>
    </submittedName>
</protein>
<dbReference type="Pfam" id="PF01556">
    <property type="entry name" value="DnaJ_C"/>
    <property type="match status" value="1"/>
</dbReference>
<evidence type="ECO:0000256" key="3">
    <source>
        <dbReference type="ARBA" id="ARBA00022771"/>
    </source>
</evidence>
<dbReference type="FunFam" id="2.60.260.20:FF:000003">
    <property type="entry name" value="DnaJ subfamily A member 2"/>
    <property type="match status" value="1"/>
</dbReference>
<dbReference type="PRINTS" id="PR00625">
    <property type="entry name" value="JDOMAIN"/>
</dbReference>
<sequence>MTGIVSAGVEEIDLYEVLSIERSATKDEVRKAYRKAALQHHPDKVAEDQREHAEVKFKAVSQAYEILYDDEKREVYDKYGIQMFGMNMGGMGGMPGMGGMGGMPGGGPGMRKPKKGPDEVQAYTVSLEDMYKGRSVKFASTKNVICSLCKGKGGKDKAHARTCGNCDGHGVKQVLKQVGPGLITQAVENCVVCDGQGSYFQAKDKCKKCKGKKVTEERKVLEIYIPRGSKAGDKIVLEGEGDHIPDVEPGDIIFKLEEAEHKVFRRAGNDLLADLEISLSEALCGFSRVVLKHLDGRGIELSSPAGKILKPGQILKVANEGMPFRRGDAKGDLYLEVKIKFPEDHFQSGEELVKLRSLLPPAPPAVEGEPVDEVEYDAEASLDDFGSRDETGASAWADEDEDDDDGAGPQCAAQ</sequence>
<dbReference type="EMBL" id="AZGZ01000004">
    <property type="protein sequence ID" value="KZZ95640.1"/>
    <property type="molecule type" value="Genomic_DNA"/>
</dbReference>
<dbReference type="SUPFAM" id="SSF46565">
    <property type="entry name" value="Chaperone J-domain"/>
    <property type="match status" value="1"/>
</dbReference>
<dbReference type="InterPro" id="IPR036869">
    <property type="entry name" value="J_dom_sf"/>
</dbReference>
<keyword evidence="11" id="KW-1185">Reference proteome</keyword>
<dbReference type="InterPro" id="IPR044713">
    <property type="entry name" value="DNJA1/2-like"/>
</dbReference>
<dbReference type="Gene3D" id="1.10.287.110">
    <property type="entry name" value="DnaJ domain"/>
    <property type="match status" value="1"/>
</dbReference>
<evidence type="ECO:0000256" key="2">
    <source>
        <dbReference type="ARBA" id="ARBA00022737"/>
    </source>
</evidence>
<dbReference type="SUPFAM" id="SSF49493">
    <property type="entry name" value="HSP40/DnaJ peptide-binding domain"/>
    <property type="match status" value="2"/>
</dbReference>
<evidence type="ECO:0000256" key="7">
    <source>
        <dbReference type="SAM" id="MobiDB-lite"/>
    </source>
</evidence>
<dbReference type="InterPro" id="IPR008971">
    <property type="entry name" value="HSP40/DnaJ_pept-bd"/>
</dbReference>
<reference evidence="10 11" key="1">
    <citation type="journal article" date="2016" name="Genome Biol. Evol.">
        <title>Divergent and convergent evolution of fungal pathogenicity.</title>
        <authorList>
            <person name="Shang Y."/>
            <person name="Xiao G."/>
            <person name="Zheng P."/>
            <person name="Cen K."/>
            <person name="Zhan S."/>
            <person name="Wang C."/>
        </authorList>
    </citation>
    <scope>NUCLEOTIDE SEQUENCE [LARGE SCALE GENOMIC DNA]</scope>
    <source>
        <strain evidence="10 11">ARSEF 7405</strain>
    </source>
</reference>
<dbReference type="SUPFAM" id="SSF57938">
    <property type="entry name" value="DnaJ/Hsp40 cysteine-rich domain"/>
    <property type="match status" value="1"/>
</dbReference>
<dbReference type="PROSITE" id="PS00636">
    <property type="entry name" value="DNAJ_1"/>
    <property type="match status" value="1"/>
</dbReference>
<dbReference type="GO" id="GO:0008270">
    <property type="term" value="F:zinc ion binding"/>
    <property type="evidence" value="ECO:0007669"/>
    <property type="project" value="UniProtKB-KW"/>
</dbReference>
<evidence type="ECO:0000256" key="1">
    <source>
        <dbReference type="ARBA" id="ARBA00022723"/>
    </source>
</evidence>
<dbReference type="InterPro" id="IPR036410">
    <property type="entry name" value="HSP_DnaJ_Cys-rich_dom_sf"/>
</dbReference>
<dbReference type="VEuPathDB" id="FungiDB:AAP_01316"/>
<dbReference type="CDD" id="cd10747">
    <property type="entry name" value="DnaJ_C"/>
    <property type="match status" value="1"/>
</dbReference>
<accession>A0A166PBE6</accession>
<feature type="compositionally biased region" description="Acidic residues" evidence="7">
    <location>
        <begin position="397"/>
        <end position="406"/>
    </location>
</feature>
<keyword evidence="2" id="KW-0677">Repeat</keyword>
<evidence type="ECO:0000256" key="4">
    <source>
        <dbReference type="ARBA" id="ARBA00022833"/>
    </source>
</evidence>
<feature type="region of interest" description="Disordered" evidence="7">
    <location>
        <begin position="378"/>
        <end position="414"/>
    </location>
</feature>
<gene>
    <name evidence="10" type="ORF">AAP_01316</name>
</gene>
<comment type="caution">
    <text evidence="10">The sequence shown here is derived from an EMBL/GenBank/DDBJ whole genome shotgun (WGS) entry which is preliminary data.</text>
</comment>
<evidence type="ECO:0000259" key="8">
    <source>
        <dbReference type="PROSITE" id="PS50076"/>
    </source>
</evidence>
<keyword evidence="4 6" id="KW-0862">Zinc</keyword>
<dbReference type="GO" id="GO:0030544">
    <property type="term" value="F:Hsp70 protein binding"/>
    <property type="evidence" value="ECO:0007669"/>
    <property type="project" value="InterPro"/>
</dbReference>
<dbReference type="AlphaFoldDB" id="A0A166PBE6"/>
<evidence type="ECO:0000256" key="6">
    <source>
        <dbReference type="PROSITE-ProRule" id="PRU00546"/>
    </source>
</evidence>
<dbReference type="GO" id="GO:0006457">
    <property type="term" value="P:protein folding"/>
    <property type="evidence" value="ECO:0007669"/>
    <property type="project" value="InterPro"/>
</dbReference>
<keyword evidence="3 6" id="KW-0863">Zinc-finger</keyword>
<dbReference type="Pfam" id="PF00226">
    <property type="entry name" value="DnaJ"/>
    <property type="match status" value="1"/>
</dbReference>
<evidence type="ECO:0000313" key="10">
    <source>
        <dbReference type="EMBL" id="KZZ95640.1"/>
    </source>
</evidence>
<feature type="domain" description="CR-type" evidence="9">
    <location>
        <begin position="133"/>
        <end position="218"/>
    </location>
</feature>
<feature type="domain" description="J" evidence="8">
    <location>
        <begin position="13"/>
        <end position="80"/>
    </location>
</feature>
<dbReference type="GO" id="GO:0051082">
    <property type="term" value="F:unfolded protein binding"/>
    <property type="evidence" value="ECO:0007669"/>
    <property type="project" value="InterPro"/>
</dbReference>
<evidence type="ECO:0000256" key="5">
    <source>
        <dbReference type="ARBA" id="ARBA00023186"/>
    </source>
</evidence>
<dbReference type="FunFam" id="2.10.230.10:FF:000001">
    <property type="entry name" value="DnaJ subfamily A member 2"/>
    <property type="match status" value="1"/>
</dbReference>
<dbReference type="Gene3D" id="2.10.230.10">
    <property type="entry name" value="Heat shock protein DnaJ, cysteine-rich domain"/>
    <property type="match status" value="1"/>
</dbReference>
<dbReference type="Pfam" id="PF00684">
    <property type="entry name" value="DnaJ_CXXCXGXG"/>
    <property type="match status" value="1"/>
</dbReference>
<dbReference type="InterPro" id="IPR018253">
    <property type="entry name" value="DnaJ_domain_CS"/>
</dbReference>
<dbReference type="SMART" id="SM00271">
    <property type="entry name" value="DnaJ"/>
    <property type="match status" value="1"/>
</dbReference>
<organism evidence="10 11">
    <name type="scientific">Ascosphaera apis ARSEF 7405</name>
    <dbReference type="NCBI Taxonomy" id="392613"/>
    <lineage>
        <taxon>Eukaryota</taxon>
        <taxon>Fungi</taxon>
        <taxon>Dikarya</taxon>
        <taxon>Ascomycota</taxon>
        <taxon>Pezizomycotina</taxon>
        <taxon>Eurotiomycetes</taxon>
        <taxon>Eurotiomycetidae</taxon>
        <taxon>Onygenales</taxon>
        <taxon>Ascosphaeraceae</taxon>
        <taxon>Ascosphaera</taxon>
    </lineage>
</organism>
<dbReference type="OrthoDB" id="550424at2759"/>
<dbReference type="InterPro" id="IPR001623">
    <property type="entry name" value="DnaJ_domain"/>
</dbReference>
<feature type="zinc finger region" description="CR-type" evidence="6">
    <location>
        <begin position="133"/>
        <end position="218"/>
    </location>
</feature>
<dbReference type="CDD" id="cd06257">
    <property type="entry name" value="DnaJ"/>
    <property type="match status" value="1"/>
</dbReference>
<dbReference type="CDD" id="cd10719">
    <property type="entry name" value="DnaJ_zf"/>
    <property type="match status" value="1"/>
</dbReference>